<keyword evidence="20" id="KW-1185">Reference proteome</keyword>
<keyword evidence="8" id="KW-0819">tRNA processing</keyword>
<gene>
    <name evidence="19" type="primary">mtaB</name>
    <name evidence="19" type="ORF">KCG48_09820</name>
</gene>
<dbReference type="EMBL" id="JAGSCS010000013">
    <property type="protein sequence ID" value="MBR0576635.1"/>
    <property type="molecule type" value="Genomic_DNA"/>
</dbReference>
<dbReference type="FunFam" id="3.80.30.20:FF:000001">
    <property type="entry name" value="tRNA-2-methylthio-N(6)-dimethylallyladenosine synthase 2"/>
    <property type="match status" value="1"/>
</dbReference>
<dbReference type="SMART" id="SM00729">
    <property type="entry name" value="Elp3"/>
    <property type="match status" value="1"/>
</dbReference>
<dbReference type="PANTHER" id="PTHR11918">
    <property type="entry name" value="RADICAL SAM PROTEINS"/>
    <property type="match status" value="1"/>
</dbReference>
<evidence type="ECO:0000256" key="4">
    <source>
        <dbReference type="ARBA" id="ARBA00022485"/>
    </source>
</evidence>
<dbReference type="Gene3D" id="3.80.30.20">
    <property type="entry name" value="tm_1862 like domain"/>
    <property type="match status" value="1"/>
</dbReference>
<dbReference type="InterPro" id="IPR013848">
    <property type="entry name" value="Methylthiotransferase_N"/>
</dbReference>
<comment type="catalytic activity">
    <reaction evidence="13">
        <text>N(6)-L-threonylcarbamoyladenosine(37) in tRNA + (sulfur carrier)-SH + AH2 + 2 S-adenosyl-L-methionine = 2-methylsulfanyl-N(6)-L-threonylcarbamoyladenosine(37) in tRNA + (sulfur carrier)-H + 5'-deoxyadenosine + L-methionine + A + S-adenosyl-L-homocysteine + 2 H(+)</text>
        <dbReference type="Rhea" id="RHEA:37075"/>
        <dbReference type="Rhea" id="RHEA-COMP:10163"/>
        <dbReference type="Rhea" id="RHEA-COMP:11092"/>
        <dbReference type="Rhea" id="RHEA-COMP:14737"/>
        <dbReference type="Rhea" id="RHEA-COMP:14739"/>
        <dbReference type="ChEBI" id="CHEBI:13193"/>
        <dbReference type="ChEBI" id="CHEBI:15378"/>
        <dbReference type="ChEBI" id="CHEBI:17319"/>
        <dbReference type="ChEBI" id="CHEBI:17499"/>
        <dbReference type="ChEBI" id="CHEBI:29917"/>
        <dbReference type="ChEBI" id="CHEBI:57844"/>
        <dbReference type="ChEBI" id="CHEBI:57856"/>
        <dbReference type="ChEBI" id="CHEBI:59789"/>
        <dbReference type="ChEBI" id="CHEBI:64428"/>
        <dbReference type="ChEBI" id="CHEBI:74418"/>
        <dbReference type="ChEBI" id="CHEBI:74420"/>
        <dbReference type="EC" id="2.8.4.5"/>
    </reaction>
</comment>
<dbReference type="InterPro" id="IPR034557">
    <property type="entry name" value="ThrcA_tRNA_MEthiotransferase"/>
</dbReference>
<dbReference type="InterPro" id="IPR007197">
    <property type="entry name" value="rSAM"/>
</dbReference>
<dbReference type="Gene3D" id="3.40.50.12160">
    <property type="entry name" value="Methylthiotransferase, N-terminal domain"/>
    <property type="match status" value="1"/>
</dbReference>
<dbReference type="InterPro" id="IPR006467">
    <property type="entry name" value="MiaB-like_bact"/>
</dbReference>
<comment type="cofactor">
    <cofactor evidence="1">
        <name>[4Fe-4S] cluster</name>
        <dbReference type="ChEBI" id="CHEBI:49883"/>
    </cofactor>
</comment>
<evidence type="ECO:0000256" key="7">
    <source>
        <dbReference type="ARBA" id="ARBA00022691"/>
    </source>
</evidence>
<protein>
    <recommendedName>
        <fullName evidence="15">Threonylcarbamoyladenosine tRNA methylthiotransferase MtaB</fullName>
        <ecNumber evidence="3">2.8.4.5</ecNumber>
    </recommendedName>
    <alternativeName>
        <fullName evidence="12">tRNA-t(6)A37 methylthiotransferase</fullName>
    </alternativeName>
</protein>
<evidence type="ECO:0000256" key="2">
    <source>
        <dbReference type="ARBA" id="ARBA00002399"/>
    </source>
</evidence>
<evidence type="ECO:0000256" key="5">
    <source>
        <dbReference type="ARBA" id="ARBA00022490"/>
    </source>
</evidence>
<keyword evidence="10" id="KW-0408">Iron</keyword>
<evidence type="ECO:0000313" key="19">
    <source>
        <dbReference type="EMBL" id="MBR0576635.1"/>
    </source>
</evidence>
<dbReference type="SFLD" id="SFLDG01082">
    <property type="entry name" value="B12-binding_domain_containing"/>
    <property type="match status" value="1"/>
</dbReference>
<comment type="similarity">
    <text evidence="14">Belongs to the methylthiotransferase family. MtaB subfamily.</text>
</comment>
<dbReference type="SFLD" id="SFLDF00295">
    <property type="entry name" value="threonylcarbamoyladenosine_tRN"/>
    <property type="match status" value="1"/>
</dbReference>
<dbReference type="PANTHER" id="PTHR11918:SF45">
    <property type="entry name" value="THREONYLCARBAMOYLADENOSINE TRNA METHYLTHIOTRANSFERASE"/>
    <property type="match status" value="1"/>
</dbReference>
<evidence type="ECO:0000256" key="11">
    <source>
        <dbReference type="ARBA" id="ARBA00023014"/>
    </source>
</evidence>
<dbReference type="SFLD" id="SFLDG01061">
    <property type="entry name" value="methylthiotransferase"/>
    <property type="match status" value="1"/>
</dbReference>
<dbReference type="SFLD" id="SFLDS00029">
    <property type="entry name" value="Radical_SAM"/>
    <property type="match status" value="1"/>
</dbReference>
<dbReference type="EC" id="2.8.4.5" evidence="3"/>
<evidence type="ECO:0000256" key="1">
    <source>
        <dbReference type="ARBA" id="ARBA00001966"/>
    </source>
</evidence>
<evidence type="ECO:0000256" key="9">
    <source>
        <dbReference type="ARBA" id="ARBA00022723"/>
    </source>
</evidence>
<evidence type="ECO:0000256" key="14">
    <source>
        <dbReference type="ARBA" id="ARBA00061574"/>
    </source>
</evidence>
<evidence type="ECO:0000256" key="6">
    <source>
        <dbReference type="ARBA" id="ARBA00022679"/>
    </source>
</evidence>
<dbReference type="PROSITE" id="PS01278">
    <property type="entry name" value="MTTASE_RADICAL"/>
    <property type="match status" value="1"/>
</dbReference>
<dbReference type="Pfam" id="PF04055">
    <property type="entry name" value="Radical_SAM"/>
    <property type="match status" value="1"/>
</dbReference>
<dbReference type="NCBIfam" id="TIGR01579">
    <property type="entry name" value="MiaB-like-C"/>
    <property type="match status" value="1"/>
</dbReference>
<evidence type="ECO:0000256" key="8">
    <source>
        <dbReference type="ARBA" id="ARBA00022694"/>
    </source>
</evidence>
<dbReference type="PROSITE" id="PS51449">
    <property type="entry name" value="MTTASE_N"/>
    <property type="match status" value="1"/>
</dbReference>
<organism evidence="19 20">
    <name type="scientific">Proteiniclasticum sediminis</name>
    <dbReference type="NCBI Taxonomy" id="2804028"/>
    <lineage>
        <taxon>Bacteria</taxon>
        <taxon>Bacillati</taxon>
        <taxon>Bacillota</taxon>
        <taxon>Clostridia</taxon>
        <taxon>Eubacteriales</taxon>
        <taxon>Clostridiaceae</taxon>
        <taxon>Proteiniclasticum</taxon>
    </lineage>
</organism>
<feature type="domain" description="Radical SAM core" evidence="18">
    <location>
        <begin position="139"/>
        <end position="369"/>
    </location>
</feature>
<name>A0A941CPS0_9CLOT</name>
<keyword evidence="9" id="KW-0479">Metal-binding</keyword>
<evidence type="ECO:0000256" key="12">
    <source>
        <dbReference type="ARBA" id="ARBA00031213"/>
    </source>
</evidence>
<dbReference type="FunFam" id="3.40.50.12160:FF:000004">
    <property type="entry name" value="Threonylcarbamoyladenosine tRNA methylthiotransferase MtaB"/>
    <property type="match status" value="1"/>
</dbReference>
<dbReference type="CDD" id="cd01335">
    <property type="entry name" value="Radical_SAM"/>
    <property type="match status" value="1"/>
</dbReference>
<evidence type="ECO:0000259" key="18">
    <source>
        <dbReference type="PROSITE" id="PS51918"/>
    </source>
</evidence>
<dbReference type="InterPro" id="IPR020612">
    <property type="entry name" value="Methylthiotransferase_CS"/>
</dbReference>
<keyword evidence="6" id="KW-0808">Transferase</keyword>
<dbReference type="RefSeq" id="WP_211801858.1">
    <property type="nucleotide sequence ID" value="NZ_JAGSCS010000013.1"/>
</dbReference>
<dbReference type="NCBIfam" id="TIGR00089">
    <property type="entry name" value="MiaB/RimO family radical SAM methylthiotransferase"/>
    <property type="match status" value="1"/>
</dbReference>
<reference evidence="19" key="1">
    <citation type="submission" date="2021-04" db="EMBL/GenBank/DDBJ databases">
        <title>Proteiniclasticum sedimins sp. nov., an obligate anaerobic bacterium isolated from anaerobic sludge.</title>
        <authorList>
            <person name="Liu J."/>
        </authorList>
    </citation>
    <scope>NUCLEOTIDE SEQUENCE</scope>
    <source>
        <strain evidence="19">BAD-10</strain>
    </source>
</reference>
<keyword evidence="7" id="KW-0949">S-adenosyl-L-methionine</keyword>
<feature type="domain" description="TRAM" evidence="16">
    <location>
        <begin position="372"/>
        <end position="432"/>
    </location>
</feature>
<evidence type="ECO:0000256" key="13">
    <source>
        <dbReference type="ARBA" id="ARBA00051661"/>
    </source>
</evidence>
<dbReference type="InterPro" id="IPR023404">
    <property type="entry name" value="rSAM_horseshoe"/>
</dbReference>
<dbReference type="Pfam" id="PF00919">
    <property type="entry name" value="UPF0004"/>
    <property type="match status" value="1"/>
</dbReference>
<evidence type="ECO:0000259" key="16">
    <source>
        <dbReference type="PROSITE" id="PS50926"/>
    </source>
</evidence>
<proteinExistence type="inferred from homology"/>
<accession>A0A941CPS0</accession>
<evidence type="ECO:0000259" key="17">
    <source>
        <dbReference type="PROSITE" id="PS51449"/>
    </source>
</evidence>
<dbReference type="GO" id="GO:0046872">
    <property type="term" value="F:metal ion binding"/>
    <property type="evidence" value="ECO:0007669"/>
    <property type="project" value="UniProtKB-KW"/>
</dbReference>
<evidence type="ECO:0000256" key="3">
    <source>
        <dbReference type="ARBA" id="ARBA00013273"/>
    </source>
</evidence>
<dbReference type="PROSITE" id="PS50926">
    <property type="entry name" value="TRAM"/>
    <property type="match status" value="1"/>
</dbReference>
<evidence type="ECO:0000313" key="20">
    <source>
        <dbReference type="Proteomes" id="UP000675379"/>
    </source>
</evidence>
<dbReference type="InterPro" id="IPR058240">
    <property type="entry name" value="rSAM_sf"/>
</dbReference>
<dbReference type="PROSITE" id="PS51918">
    <property type="entry name" value="RADICAL_SAM"/>
    <property type="match status" value="1"/>
</dbReference>
<dbReference type="InterPro" id="IPR006638">
    <property type="entry name" value="Elp3/MiaA/NifB-like_rSAM"/>
</dbReference>
<keyword evidence="11" id="KW-0411">Iron-sulfur</keyword>
<comment type="function">
    <text evidence="2">Catalyzes the methylthiolation of N6-threonylcarbamoyladenosine (t(6)A), leading to the formation of 2-methylthio-N6-threonylcarbamoyladenosine (ms(2)t(6)A) at position 37 in tRNAs that read codons beginning with adenine.</text>
</comment>
<keyword evidence="5" id="KW-0963">Cytoplasm</keyword>
<comment type="caution">
    <text evidence="19">The sequence shown here is derived from an EMBL/GenBank/DDBJ whole genome shotgun (WGS) entry which is preliminary data.</text>
</comment>
<evidence type="ECO:0000256" key="10">
    <source>
        <dbReference type="ARBA" id="ARBA00023004"/>
    </source>
</evidence>
<dbReference type="GO" id="GO:0035598">
    <property type="term" value="F:tRNA (N(6)-L-threonylcarbamoyladenosine(37)-C(2))-methylthiotransferase activity"/>
    <property type="evidence" value="ECO:0007669"/>
    <property type="project" value="UniProtKB-EC"/>
</dbReference>
<feature type="domain" description="MTTase N-terminal" evidence="17">
    <location>
        <begin position="1"/>
        <end position="113"/>
    </location>
</feature>
<dbReference type="InterPro" id="IPR002792">
    <property type="entry name" value="TRAM_dom"/>
</dbReference>
<dbReference type="AlphaFoldDB" id="A0A941CPS0"/>
<dbReference type="GO" id="GO:0051539">
    <property type="term" value="F:4 iron, 4 sulfur cluster binding"/>
    <property type="evidence" value="ECO:0007669"/>
    <property type="project" value="UniProtKB-KW"/>
</dbReference>
<evidence type="ECO:0000256" key="15">
    <source>
        <dbReference type="ARBA" id="ARBA00069898"/>
    </source>
</evidence>
<keyword evidence="4" id="KW-0004">4Fe-4S</keyword>
<sequence length="440" mass="48927">MKVAFQTLGCRVNVYDTEAMAEMFVQDGYTLTDFDSVADVYVINTCTVTHMGEKKSRQYIHRAKRQNPQAIVAVVGCLAQVSKDEVMAIEGVDVIVGSRDKRDVVFQVNRAMAEGKQIVAVSDSLLLNHKFEDLGVTGYEGKTRAFLKIQDGCNRFCSYCIIPYARGGISSKNPQVLLKEIEALAGNGYREVILSGIHIASYGQELAEKMDLLDLLEAVEQIPGIERIRIGSIEPMFFQGERLSRVLALTKLCPHFHLSLQSGCDATLKRMNRRYTAEEFAAVVKALREAIPEVSLTTDVIVGFPGESEGEFEETAAFLEKLQLTRIHTFKYSPRKGTPAFNFPNEVESAVKEDRSRRVMMISRRGEEKFLARHVGQVLPVLFEEGKNGVHLGYTPNYLQVRVPSAVNLQGKILPTKLTGLKGDVLQGEILVDLGFSQPS</sequence>
<dbReference type="InterPro" id="IPR038135">
    <property type="entry name" value="Methylthiotransferase_N_sf"/>
</dbReference>
<dbReference type="InterPro" id="IPR005839">
    <property type="entry name" value="Methylthiotransferase"/>
</dbReference>
<dbReference type="SUPFAM" id="SSF102114">
    <property type="entry name" value="Radical SAM enzymes"/>
    <property type="match status" value="1"/>
</dbReference>
<dbReference type="Proteomes" id="UP000675379">
    <property type="component" value="Unassembled WGS sequence"/>
</dbReference>